<dbReference type="RefSeq" id="WP_132017005.1">
    <property type="nucleotide sequence ID" value="NZ_SLUN01000044.1"/>
</dbReference>
<dbReference type="Proteomes" id="UP000295008">
    <property type="component" value="Unassembled WGS sequence"/>
</dbReference>
<evidence type="ECO:0000256" key="1">
    <source>
        <dbReference type="ARBA" id="ARBA00010577"/>
    </source>
</evidence>
<keyword evidence="4" id="KW-0966">Cell projection</keyword>
<dbReference type="AlphaFoldDB" id="A0A4R1QW40"/>
<accession>A0A4R1QW40</accession>
<evidence type="ECO:0000256" key="2">
    <source>
        <dbReference type="ARBA" id="ARBA00022795"/>
    </source>
</evidence>
<feature type="region of interest" description="Disordered" evidence="3">
    <location>
        <begin position="1"/>
        <end position="31"/>
    </location>
</feature>
<feature type="compositionally biased region" description="Polar residues" evidence="3">
    <location>
        <begin position="1"/>
        <end position="14"/>
    </location>
</feature>
<evidence type="ECO:0000313" key="5">
    <source>
        <dbReference type="Proteomes" id="UP000295008"/>
    </source>
</evidence>
<evidence type="ECO:0000256" key="3">
    <source>
        <dbReference type="SAM" id="MobiDB-lite"/>
    </source>
</evidence>
<dbReference type="GO" id="GO:0044781">
    <property type="term" value="P:bacterial-type flagellum organization"/>
    <property type="evidence" value="ECO:0007669"/>
    <property type="project" value="UniProtKB-KW"/>
</dbReference>
<dbReference type="OrthoDB" id="280334at2"/>
<organism evidence="4 5">
    <name type="scientific">Hydrogenispora ethanolica</name>
    <dbReference type="NCBI Taxonomy" id="1082276"/>
    <lineage>
        <taxon>Bacteria</taxon>
        <taxon>Bacillati</taxon>
        <taxon>Bacillota</taxon>
        <taxon>Hydrogenispora</taxon>
    </lineage>
</organism>
<gene>
    <name evidence="4" type="ORF">EDC14_104436</name>
</gene>
<protein>
    <submittedName>
        <fullName evidence="4">Flagellar basal-body rod modification protein FlgD</fullName>
    </submittedName>
</protein>
<keyword evidence="4" id="KW-0969">Cilium</keyword>
<name>A0A4R1QW40_HYDET</name>
<dbReference type="InterPro" id="IPR005648">
    <property type="entry name" value="FlgD"/>
</dbReference>
<keyword evidence="4" id="KW-0282">Flagellum</keyword>
<reference evidence="4 5" key="1">
    <citation type="submission" date="2019-03" db="EMBL/GenBank/DDBJ databases">
        <title>Genomic Encyclopedia of Type Strains, Phase IV (KMG-IV): sequencing the most valuable type-strain genomes for metagenomic binning, comparative biology and taxonomic classification.</title>
        <authorList>
            <person name="Goeker M."/>
        </authorList>
    </citation>
    <scope>NUCLEOTIDE SEQUENCE [LARGE SCALE GENOMIC DNA]</scope>
    <source>
        <strain evidence="4 5">LX-B</strain>
    </source>
</reference>
<feature type="compositionally biased region" description="Low complexity" evidence="3">
    <location>
        <begin position="15"/>
        <end position="31"/>
    </location>
</feature>
<comment type="caution">
    <text evidence="4">The sequence shown here is derived from an EMBL/GenBank/DDBJ whole genome shotgun (WGS) entry which is preliminary data.</text>
</comment>
<dbReference type="Pfam" id="PF03963">
    <property type="entry name" value="FlgD"/>
    <property type="match status" value="1"/>
</dbReference>
<dbReference type="EMBL" id="SLUN01000044">
    <property type="protein sequence ID" value="TCL57887.1"/>
    <property type="molecule type" value="Genomic_DNA"/>
</dbReference>
<comment type="similarity">
    <text evidence="1">Belongs to the FlgD family.</text>
</comment>
<keyword evidence="2" id="KW-1005">Bacterial flagellum biogenesis</keyword>
<keyword evidence="5" id="KW-1185">Reference proteome</keyword>
<evidence type="ECO:0000313" key="4">
    <source>
        <dbReference type="EMBL" id="TCL57887.1"/>
    </source>
</evidence>
<proteinExistence type="inferred from homology"/>
<sequence length="145" mass="15321">MSTSSVTDSYWITPSTTTDSTSSSSSTSSSTSLDFESLLQLLTTELQYQDPLDPVSNTEYVSQMAQMSSLERLNELVTGMDSTRAYSMLGKEVTYQTTDTTGATSTASGTVESVITKNGTTYLTVDGTLVELGSVLAVSNGTASE</sequence>